<organism evidence="2 3">
    <name type="scientific">Hypocrea virens (strain Gv29-8 / FGSC 10586)</name>
    <name type="common">Gliocladium virens</name>
    <name type="synonym">Trichoderma virens</name>
    <dbReference type="NCBI Taxonomy" id="413071"/>
    <lineage>
        <taxon>Eukaryota</taxon>
        <taxon>Fungi</taxon>
        <taxon>Dikarya</taxon>
        <taxon>Ascomycota</taxon>
        <taxon>Pezizomycotina</taxon>
        <taxon>Sordariomycetes</taxon>
        <taxon>Hypocreomycetidae</taxon>
        <taxon>Hypocreales</taxon>
        <taxon>Hypocreaceae</taxon>
        <taxon>Trichoderma</taxon>
    </lineage>
</organism>
<name>G9MK89_HYPVG</name>
<dbReference type="eggNOG" id="ENOG502SS3X">
    <property type="taxonomic scope" value="Eukaryota"/>
</dbReference>
<dbReference type="GeneID" id="25787881"/>
<proteinExistence type="predicted"/>
<dbReference type="OMA" id="VPFCIRA"/>
<feature type="domain" description="Heterokaryon incompatibility" evidence="1">
    <location>
        <begin position="63"/>
        <end position="213"/>
    </location>
</feature>
<evidence type="ECO:0000313" key="3">
    <source>
        <dbReference type="Proteomes" id="UP000007115"/>
    </source>
</evidence>
<dbReference type="PANTHER" id="PTHR24148:SF82">
    <property type="entry name" value="HETEROKARYON INCOMPATIBILITY DOMAIN-CONTAINING PROTEIN"/>
    <property type="match status" value="1"/>
</dbReference>
<dbReference type="InterPro" id="IPR010730">
    <property type="entry name" value="HET"/>
</dbReference>
<dbReference type="Proteomes" id="UP000007115">
    <property type="component" value="Unassembled WGS sequence"/>
</dbReference>
<dbReference type="VEuPathDB" id="FungiDB:TRIVIDRAFT_143449"/>
<dbReference type="OrthoDB" id="5416609at2759"/>
<reference evidence="2 3" key="1">
    <citation type="journal article" date="2011" name="Genome Biol.">
        <title>Comparative genome sequence analysis underscores mycoparasitism as the ancestral life style of Trichoderma.</title>
        <authorList>
            <person name="Kubicek C.P."/>
            <person name="Herrera-Estrella A."/>
            <person name="Seidl-Seiboth V."/>
            <person name="Martinez D.A."/>
            <person name="Druzhinina I.S."/>
            <person name="Thon M."/>
            <person name="Zeilinger S."/>
            <person name="Casas-Flores S."/>
            <person name="Horwitz B.A."/>
            <person name="Mukherjee P.K."/>
            <person name="Mukherjee M."/>
            <person name="Kredics L."/>
            <person name="Alcaraz L.D."/>
            <person name="Aerts A."/>
            <person name="Antal Z."/>
            <person name="Atanasova L."/>
            <person name="Cervantes-Badillo M.G."/>
            <person name="Challacombe J."/>
            <person name="Chertkov O."/>
            <person name="McCluskey K."/>
            <person name="Coulpier F."/>
            <person name="Deshpande N."/>
            <person name="von Doehren H."/>
            <person name="Ebbole D.J."/>
            <person name="Esquivel-Naranjo E.U."/>
            <person name="Fekete E."/>
            <person name="Flipphi M."/>
            <person name="Glaser F."/>
            <person name="Gomez-Rodriguez E.Y."/>
            <person name="Gruber S."/>
            <person name="Han C."/>
            <person name="Henrissat B."/>
            <person name="Hermosa R."/>
            <person name="Hernandez-Onate M."/>
            <person name="Karaffa L."/>
            <person name="Kosti I."/>
            <person name="Le Crom S."/>
            <person name="Lindquist E."/>
            <person name="Lucas S."/>
            <person name="Luebeck M."/>
            <person name="Luebeck P.S."/>
            <person name="Margeot A."/>
            <person name="Metz B."/>
            <person name="Misra M."/>
            <person name="Nevalainen H."/>
            <person name="Omann M."/>
            <person name="Packer N."/>
            <person name="Perrone G."/>
            <person name="Uresti-Rivera E.E."/>
            <person name="Salamov A."/>
            <person name="Schmoll M."/>
            <person name="Seiboth B."/>
            <person name="Shapiro H."/>
            <person name="Sukno S."/>
            <person name="Tamayo-Ramos J.A."/>
            <person name="Tisch D."/>
            <person name="Wiest A."/>
            <person name="Wilkinson H.H."/>
            <person name="Zhang M."/>
            <person name="Coutinho P.M."/>
            <person name="Kenerley C.M."/>
            <person name="Monte E."/>
            <person name="Baker S.E."/>
            <person name="Grigoriev I.V."/>
        </authorList>
    </citation>
    <scope>NUCLEOTIDE SEQUENCE [LARGE SCALE GENOMIC DNA]</scope>
    <source>
        <strain evidence="3">Gv29-8 / FGSC 10586</strain>
    </source>
</reference>
<dbReference type="HOGENOM" id="CLU_004184_7_4_1"/>
<dbReference type="InParanoid" id="G9MK89"/>
<dbReference type="Pfam" id="PF26639">
    <property type="entry name" value="Het-6_barrel"/>
    <property type="match status" value="1"/>
</dbReference>
<dbReference type="STRING" id="413071.G9MK89"/>
<dbReference type="AlphaFoldDB" id="G9MK89"/>
<evidence type="ECO:0000313" key="2">
    <source>
        <dbReference type="EMBL" id="EHK25083.1"/>
    </source>
</evidence>
<dbReference type="EMBL" id="ABDF02000003">
    <property type="protein sequence ID" value="EHK25083.1"/>
    <property type="molecule type" value="Genomic_DNA"/>
</dbReference>
<keyword evidence="3" id="KW-1185">Reference proteome</keyword>
<accession>G9MK89</accession>
<protein>
    <recommendedName>
        <fullName evidence="1">Heterokaryon incompatibility domain-containing protein</fullName>
    </recommendedName>
</protein>
<dbReference type="RefSeq" id="XP_013959298.1">
    <property type="nucleotide sequence ID" value="XM_014103823.1"/>
</dbReference>
<comment type="caution">
    <text evidence="2">The sequence shown here is derived from an EMBL/GenBank/DDBJ whole genome shotgun (WGS) entry which is preliminary data.</text>
</comment>
<sequence>MNPPEKVDIRSTDGASVIYRDVISLNSPQEEIRVLHLESGSGSSLLKCTLHRVSLQSVQAPSYEALSYTWGNENDRRAVVVNGYLVDVTFNLYSALCRLRREDGTRVLWIDALCINQTDLDERAQQVRLMRNIYTMCDQTVIWIGEPLEDLLPTWEILNEDDSTSIDQIFHAFANLRLLSSGHLSEQPLFIDMTGEEFSYYIPWWTRVWTVQEIILPPKATFIYGPISVDMSCLLEAFANLSRHMFEPCCSEVFSRCNFRVRKCFRKLGSVLTNIKNMRTSHDNGTNVDLWEALTTFRARHATDHRDKVHGILGLVNSWLGQPIVPNYRTTTEAIYCQAAIFTATGSQSLLPLHFPLQKHACPNLPSWCVDWTAASGLADQLNVYQWSQQPFKAFSIQQADRCHIVPHADNRILEVRGRRCDRVASVGKICQGDEPNEKRKAYCDWFLLAELHRDPSRMYRSGCSYFEAFWKCLCWDMILHMSETAGWINGLTLNTTFFVTDSGYLGLGPPGTNVGDEVWCLFGGHMPFILRPVATTREAVLGPGQKRLHQVLGICYVHGIMNGEVTNDESIPEEVLYLA</sequence>
<evidence type="ECO:0000259" key="1">
    <source>
        <dbReference type="Pfam" id="PF06985"/>
    </source>
</evidence>
<dbReference type="InterPro" id="IPR052895">
    <property type="entry name" value="HetReg/Transcr_Mod"/>
</dbReference>
<gene>
    <name evidence="2" type="ORF">TRIVIDRAFT_143449</name>
</gene>
<dbReference type="Pfam" id="PF06985">
    <property type="entry name" value="HET"/>
    <property type="match status" value="1"/>
</dbReference>
<dbReference type="PANTHER" id="PTHR24148">
    <property type="entry name" value="ANKYRIN REPEAT DOMAIN-CONTAINING PROTEIN 39 HOMOLOG-RELATED"/>
    <property type="match status" value="1"/>
</dbReference>